<keyword evidence="1" id="KW-0732">Signal</keyword>
<evidence type="ECO:0000256" key="1">
    <source>
        <dbReference type="SAM" id="SignalP"/>
    </source>
</evidence>
<dbReference type="STRING" id="92487.SAMN02745130_02460"/>
<gene>
    <name evidence="2" type="ORF">SAMN02745130_02460</name>
</gene>
<keyword evidence="3" id="KW-1185">Reference proteome</keyword>
<organism evidence="2 3">
    <name type="scientific">Thiothrix eikelboomii</name>
    <dbReference type="NCBI Taxonomy" id="92487"/>
    <lineage>
        <taxon>Bacteria</taxon>
        <taxon>Pseudomonadati</taxon>
        <taxon>Pseudomonadota</taxon>
        <taxon>Gammaproteobacteria</taxon>
        <taxon>Thiotrichales</taxon>
        <taxon>Thiotrichaceae</taxon>
        <taxon>Thiothrix</taxon>
    </lineage>
</organism>
<proteinExistence type="predicted"/>
<evidence type="ECO:0000313" key="3">
    <source>
        <dbReference type="Proteomes" id="UP000190460"/>
    </source>
</evidence>
<dbReference type="RefSeq" id="WP_078922932.1">
    <property type="nucleotide sequence ID" value="NZ_FUYB01000012.1"/>
</dbReference>
<dbReference type="EMBL" id="FUYB01000012">
    <property type="protein sequence ID" value="SKA83940.1"/>
    <property type="molecule type" value="Genomic_DNA"/>
</dbReference>
<protein>
    <submittedName>
        <fullName evidence="2">Uncharacterized protein</fullName>
    </submittedName>
</protein>
<accession>A0A1T4X2W3</accession>
<sequence length="441" mass="46044">MKNLLKKSAVATAVAGSLMISGMASADSLLAPLVIGVTNGAQTYFSIKVRGAGTANLGGTTGYNANSNLHYVWFQKGTTVDELYDLSKACTISNNNGKVSPWDMINQRAVDNDSGTVGSSSTVVAGHLNLDAADKSTPNGYTNGDFVGFVVITDVANVNKNPAVKDLANEGDMSGFGYVVDAGNSFVLDYKLLNNHRSKVEGDFSAGFIAKKSIDYSWMPVNIATTEWLTVVTGDDMLKPESGGGSYDATVYISQDTLSGSISPQLPAGVSGAYNSDETVTSGAKNFRVTCMGTYGRSTLLNPLQLADTVAGGWKRMSIQNSATRTVTNNGVPASVNTTQVASGAITYKAELINFSSPPVQAEILSTTNATSFASGVFGVNTETGDASTTINGLIERTVSDGTPFDVAAPSAINNYGVVSFQVETSGHLSTTPESHPNRPY</sequence>
<evidence type="ECO:0000313" key="2">
    <source>
        <dbReference type="EMBL" id="SKA83940.1"/>
    </source>
</evidence>
<dbReference type="Proteomes" id="UP000190460">
    <property type="component" value="Unassembled WGS sequence"/>
</dbReference>
<name>A0A1T4X2W3_9GAMM</name>
<feature type="signal peptide" evidence="1">
    <location>
        <begin position="1"/>
        <end position="26"/>
    </location>
</feature>
<feature type="chain" id="PRO_5012978910" evidence="1">
    <location>
        <begin position="27"/>
        <end position="441"/>
    </location>
</feature>
<reference evidence="2 3" key="1">
    <citation type="submission" date="2017-02" db="EMBL/GenBank/DDBJ databases">
        <authorList>
            <person name="Peterson S.W."/>
        </authorList>
    </citation>
    <scope>NUCLEOTIDE SEQUENCE [LARGE SCALE GENOMIC DNA]</scope>
    <source>
        <strain evidence="2 3">ATCC 49788</strain>
    </source>
</reference>
<dbReference type="AlphaFoldDB" id="A0A1T4X2W3"/>